<evidence type="ECO:0000313" key="2">
    <source>
        <dbReference type="Proteomes" id="UP000538670"/>
    </source>
</evidence>
<name>A0A7W6ABD8_9SPHN</name>
<sequence>MIASLGMYDHPAQRWANDVLWSALATRLCHQGIDAPPTLEHGQPVETIWRAPDLLLAQCCGYPLVADDSLDLRVVAVPHYDVPDCTPGRHVSRIVARADDRARALTEFRGRIAAINAPLSNTGANLFRDALADVADAAPFFSAVITTGSHRQSALAVQAGTADIAAIDAVTHAALERYEPAALAGLRTIALTRASPTLPFVTARKTPMAVVAALRSALVELVRDPALAPSRAAVFLSDIVPAGGHRYTALVGLARKAAARGYPALR</sequence>
<proteinExistence type="predicted"/>
<dbReference type="AlphaFoldDB" id="A0A7W6ABD8"/>
<dbReference type="Proteomes" id="UP000538670">
    <property type="component" value="Unassembled WGS sequence"/>
</dbReference>
<organism evidence="1 2">
    <name type="scientific">Sphingomonas pseudosanguinis</name>
    <dbReference type="NCBI Taxonomy" id="413712"/>
    <lineage>
        <taxon>Bacteria</taxon>
        <taxon>Pseudomonadati</taxon>
        <taxon>Pseudomonadota</taxon>
        <taxon>Alphaproteobacteria</taxon>
        <taxon>Sphingomonadales</taxon>
        <taxon>Sphingomonadaceae</taxon>
        <taxon>Sphingomonas</taxon>
    </lineage>
</organism>
<keyword evidence="2" id="KW-1185">Reference proteome</keyword>
<dbReference type="PANTHER" id="PTHR35841:SF1">
    <property type="entry name" value="PHOSPHONATES-BINDING PERIPLASMIC PROTEIN"/>
    <property type="match status" value="1"/>
</dbReference>
<dbReference type="SUPFAM" id="SSF53850">
    <property type="entry name" value="Periplasmic binding protein-like II"/>
    <property type="match status" value="1"/>
</dbReference>
<dbReference type="EMBL" id="JACIDH010000003">
    <property type="protein sequence ID" value="MBB3878873.1"/>
    <property type="molecule type" value="Genomic_DNA"/>
</dbReference>
<accession>A0A7W6ABD8</accession>
<dbReference type="Gene3D" id="3.40.190.10">
    <property type="entry name" value="Periplasmic binding protein-like II"/>
    <property type="match status" value="2"/>
</dbReference>
<dbReference type="Pfam" id="PF12974">
    <property type="entry name" value="Phosphonate-bd"/>
    <property type="match status" value="1"/>
</dbReference>
<comment type="caution">
    <text evidence="1">The sequence shown here is derived from an EMBL/GenBank/DDBJ whole genome shotgun (WGS) entry which is preliminary data.</text>
</comment>
<dbReference type="RefSeq" id="WP_338110510.1">
    <property type="nucleotide sequence ID" value="NZ_JACIDH010000003.1"/>
</dbReference>
<reference evidence="1 2" key="1">
    <citation type="submission" date="2020-08" db="EMBL/GenBank/DDBJ databases">
        <title>Genomic Encyclopedia of Type Strains, Phase IV (KMG-IV): sequencing the most valuable type-strain genomes for metagenomic binning, comparative biology and taxonomic classification.</title>
        <authorList>
            <person name="Goeker M."/>
        </authorList>
    </citation>
    <scope>NUCLEOTIDE SEQUENCE [LARGE SCALE GENOMIC DNA]</scope>
    <source>
        <strain evidence="1 2">DSM 19512</strain>
    </source>
</reference>
<dbReference type="PANTHER" id="PTHR35841">
    <property type="entry name" value="PHOSPHONATES-BINDING PERIPLASMIC PROTEIN"/>
    <property type="match status" value="1"/>
</dbReference>
<gene>
    <name evidence="1" type="ORF">GGR48_001292</name>
</gene>
<evidence type="ECO:0000313" key="1">
    <source>
        <dbReference type="EMBL" id="MBB3878873.1"/>
    </source>
</evidence>
<protein>
    <submittedName>
        <fullName evidence="1">ABC-type phosphate/phosphonate transport system substrate-binding protein</fullName>
    </submittedName>
</protein>